<proteinExistence type="predicted"/>
<evidence type="ECO:0000256" key="4">
    <source>
        <dbReference type="ARBA" id="ARBA00023088"/>
    </source>
</evidence>
<keyword evidence="10" id="KW-1185">Reference proteome</keyword>
<accession>A0ABW7Q923</accession>
<evidence type="ECO:0000256" key="1">
    <source>
        <dbReference type="ARBA" id="ARBA00022512"/>
    </source>
</evidence>
<dbReference type="EMBL" id="JBIQWL010000004">
    <property type="protein sequence ID" value="MFH8251359.1"/>
    <property type="molecule type" value="Genomic_DNA"/>
</dbReference>
<dbReference type="Pfam" id="PF00746">
    <property type="entry name" value="Gram_pos_anchor"/>
    <property type="match status" value="1"/>
</dbReference>
<evidence type="ECO:0000256" key="3">
    <source>
        <dbReference type="ARBA" id="ARBA00022729"/>
    </source>
</evidence>
<evidence type="ECO:0000259" key="8">
    <source>
        <dbReference type="Pfam" id="PF20597"/>
    </source>
</evidence>
<dbReference type="RefSeq" id="WP_397556809.1">
    <property type="nucleotide sequence ID" value="NZ_JBIQWL010000004.1"/>
</dbReference>
<gene>
    <name evidence="9" type="ORF">ACH3VR_13385</name>
</gene>
<dbReference type="NCBIfam" id="TIGR04215">
    <property type="entry name" value="choice_anch_A"/>
    <property type="match status" value="1"/>
</dbReference>
<reference evidence="9 10" key="1">
    <citation type="submission" date="2024-09" db="EMBL/GenBank/DDBJ databases">
        <authorList>
            <person name="Pan X."/>
        </authorList>
    </citation>
    <scope>NUCLEOTIDE SEQUENCE [LARGE SCALE GENOMIC DNA]</scope>
    <source>
        <strain evidence="9 10">B2969</strain>
    </source>
</reference>
<organism evidence="9 10">
    <name type="scientific">Microbacterium alkaliflavum</name>
    <dbReference type="NCBI Taxonomy" id="3248839"/>
    <lineage>
        <taxon>Bacteria</taxon>
        <taxon>Bacillati</taxon>
        <taxon>Actinomycetota</taxon>
        <taxon>Actinomycetes</taxon>
        <taxon>Micrococcales</taxon>
        <taxon>Microbacteriaceae</taxon>
        <taxon>Microbacterium</taxon>
    </lineage>
</organism>
<evidence type="ECO:0000259" key="7">
    <source>
        <dbReference type="Pfam" id="PF00746"/>
    </source>
</evidence>
<evidence type="ECO:0000256" key="2">
    <source>
        <dbReference type="ARBA" id="ARBA00022525"/>
    </source>
</evidence>
<dbReference type="Pfam" id="PF20597">
    <property type="entry name" value="pAdhesive_15"/>
    <property type="match status" value="1"/>
</dbReference>
<keyword evidence="4" id="KW-0572">Peptidoglycan-anchor</keyword>
<name>A0ABW7Q923_9MICO</name>
<protein>
    <submittedName>
        <fullName evidence="9">Collagen-binding domain-containing protein</fullName>
    </submittedName>
</protein>
<sequence>MPATDKTRLAAIGGTAAVVVGIATMTASIGASAAPGDTIGPFNPVTNPMGQLVDGHNANSDFLIFIEGDVQLNADEAEGTLALGGDLLFGASYNVMSPRPTFTVPGDSQPVSLYVGGGIDWSGGQTVLKVLGNGYSKVGDTSTYDALNRDSNNAAVNYRIVQPGAGYDSVPRIEGTSQQPPESIEAPVPAGLIDIDAAYALYREASTTLGTCTQTVELQNRDDGTPLPRPIMPGANARLPLTAGQTNVLNLTTTELENLDSVTFTTPPSVDTPLLVNITGSSFAGTLPQQAGIGEINATSILYNFVDATSVVVNGGDSLNGTIYAPRAAVNWTGTNNISGNVIAASFIHGIPAIAPVGSPREVHDWPFSSNLTCVEEGDVTPTPTPTDTVTPTPTPTPTVTPTPTPTVTPTPTPTPTDPDEGGSTPSATTLPATGGADVSWMGFAAGIALAAGGLIVLGDLARRRKSS</sequence>
<keyword evidence="3" id="KW-0732">Signal</keyword>
<keyword evidence="6" id="KW-0812">Transmembrane</keyword>
<evidence type="ECO:0000313" key="9">
    <source>
        <dbReference type="EMBL" id="MFH8251359.1"/>
    </source>
</evidence>
<dbReference type="InterPro" id="IPR026588">
    <property type="entry name" value="Choice_anch_A"/>
</dbReference>
<keyword evidence="9" id="KW-0176">Collagen</keyword>
<feature type="transmembrane region" description="Helical" evidence="6">
    <location>
        <begin position="441"/>
        <end position="462"/>
    </location>
</feature>
<feature type="compositionally biased region" description="Low complexity" evidence="5">
    <location>
        <begin position="380"/>
        <end position="392"/>
    </location>
</feature>
<feature type="domain" description="Gram-positive cocci surface proteins LPxTG" evidence="7">
    <location>
        <begin position="425"/>
        <end position="467"/>
    </location>
</feature>
<evidence type="ECO:0000256" key="5">
    <source>
        <dbReference type="SAM" id="MobiDB-lite"/>
    </source>
</evidence>
<keyword evidence="6" id="KW-1133">Transmembrane helix</keyword>
<evidence type="ECO:0000256" key="6">
    <source>
        <dbReference type="SAM" id="Phobius"/>
    </source>
</evidence>
<keyword evidence="2" id="KW-0964">Secreted</keyword>
<feature type="compositionally biased region" description="Pro residues" evidence="5">
    <location>
        <begin position="393"/>
        <end position="417"/>
    </location>
</feature>
<keyword evidence="1" id="KW-0134">Cell wall</keyword>
<dbReference type="Proteomes" id="UP001610861">
    <property type="component" value="Unassembled WGS sequence"/>
</dbReference>
<dbReference type="InterPro" id="IPR019931">
    <property type="entry name" value="LPXTG_anchor"/>
</dbReference>
<keyword evidence="6" id="KW-0472">Membrane</keyword>
<evidence type="ECO:0000313" key="10">
    <source>
        <dbReference type="Proteomes" id="UP001610861"/>
    </source>
</evidence>
<feature type="domain" description="Choice-of-anchor A" evidence="8">
    <location>
        <begin position="58"/>
        <end position="349"/>
    </location>
</feature>
<feature type="region of interest" description="Disordered" evidence="5">
    <location>
        <begin position="375"/>
        <end position="434"/>
    </location>
</feature>
<comment type="caution">
    <text evidence="9">The sequence shown here is derived from an EMBL/GenBank/DDBJ whole genome shotgun (WGS) entry which is preliminary data.</text>
</comment>